<organism evidence="2 3">
    <name type="scientific">Chryseobacterium piscium</name>
    <dbReference type="NCBI Taxonomy" id="333702"/>
    <lineage>
        <taxon>Bacteria</taxon>
        <taxon>Pseudomonadati</taxon>
        <taxon>Bacteroidota</taxon>
        <taxon>Flavobacteriia</taxon>
        <taxon>Flavobacteriales</taxon>
        <taxon>Weeksellaceae</taxon>
        <taxon>Chryseobacterium group</taxon>
        <taxon>Chryseobacterium</taxon>
    </lineage>
</organism>
<evidence type="ECO:0000313" key="3">
    <source>
        <dbReference type="Proteomes" id="UP000256512"/>
    </source>
</evidence>
<dbReference type="EMBL" id="QNVS01000097">
    <property type="protein sequence ID" value="REC50570.1"/>
    <property type="molecule type" value="Genomic_DNA"/>
</dbReference>
<feature type="signal peptide" evidence="1">
    <location>
        <begin position="1"/>
        <end position="21"/>
    </location>
</feature>
<sequence>MYVMKYLPFLLVFFCFSTSMAQKKYNSQLRFETDKKTIASNTKVTLLKNINSKSGAVVVDEVISDKKGVLNLQLSEKHFDKEGLLGLQAIYYDKDVYYLSYYEEISKKQFPFKKTIVFEHVIPPTLEEIDEANVPLPPVLR</sequence>
<dbReference type="AlphaFoldDB" id="A0A3D9BA58"/>
<name>A0A3D9BA58_9FLAO</name>
<feature type="chain" id="PRO_5017751840" evidence="1">
    <location>
        <begin position="22"/>
        <end position="141"/>
    </location>
</feature>
<dbReference type="Proteomes" id="UP000256512">
    <property type="component" value="Unassembled WGS sequence"/>
</dbReference>
<comment type="caution">
    <text evidence="2">The sequence shown here is derived from an EMBL/GenBank/DDBJ whole genome shotgun (WGS) entry which is preliminary data.</text>
</comment>
<evidence type="ECO:0000313" key="2">
    <source>
        <dbReference type="EMBL" id="REC50570.1"/>
    </source>
</evidence>
<gene>
    <name evidence="2" type="ORF">DRF62_18940</name>
</gene>
<reference evidence="2 3" key="1">
    <citation type="journal article" date="2006" name="Int. J. Syst. Evol. Microbiol.">
        <title>Chryseobacterium piscium sp. nov., isolated from fish of the South Atlantic Ocean off South Africa.</title>
        <authorList>
            <person name="de Beer H."/>
            <person name="Hugo C.J."/>
            <person name="Jooste P.J."/>
            <person name="Vancanneyt M."/>
            <person name="Coenye T."/>
            <person name="Vandamme P."/>
        </authorList>
    </citation>
    <scope>NUCLEOTIDE SEQUENCE [LARGE SCALE GENOMIC DNA]</scope>
    <source>
        <strain evidence="2 3">CCUG 51923</strain>
    </source>
</reference>
<keyword evidence="1" id="KW-0732">Signal</keyword>
<proteinExistence type="predicted"/>
<accession>A0A3D9BA58</accession>
<evidence type="ECO:0000256" key="1">
    <source>
        <dbReference type="SAM" id="SignalP"/>
    </source>
</evidence>
<keyword evidence="3" id="KW-1185">Reference proteome</keyword>
<protein>
    <submittedName>
        <fullName evidence="2">Uncharacterized protein</fullName>
    </submittedName>
</protein>